<evidence type="ECO:0008006" key="5">
    <source>
        <dbReference type="Google" id="ProtNLM"/>
    </source>
</evidence>
<keyword evidence="1" id="KW-0812">Transmembrane</keyword>
<evidence type="ECO:0000256" key="1">
    <source>
        <dbReference type="SAM" id="Phobius"/>
    </source>
</evidence>
<accession>A0A916Z8J9</accession>
<dbReference type="Proteomes" id="UP000609064">
    <property type="component" value="Unassembled WGS sequence"/>
</dbReference>
<dbReference type="RefSeq" id="WP_229250902.1">
    <property type="nucleotide sequence ID" value="NZ_BMKK01000016.1"/>
</dbReference>
<reference evidence="3" key="2">
    <citation type="submission" date="2020-09" db="EMBL/GenBank/DDBJ databases">
        <authorList>
            <person name="Sun Q."/>
            <person name="Zhou Y."/>
        </authorList>
    </citation>
    <scope>NUCLEOTIDE SEQUENCE</scope>
    <source>
        <strain evidence="3">CGMCC 1.15958</strain>
    </source>
</reference>
<gene>
    <name evidence="3" type="ORF">GCM10011514_50390</name>
</gene>
<feature type="signal peptide" evidence="2">
    <location>
        <begin position="1"/>
        <end position="24"/>
    </location>
</feature>
<comment type="caution">
    <text evidence="3">The sequence shown here is derived from an EMBL/GenBank/DDBJ whole genome shotgun (WGS) entry which is preliminary data.</text>
</comment>
<evidence type="ECO:0000313" key="4">
    <source>
        <dbReference type="Proteomes" id="UP000609064"/>
    </source>
</evidence>
<dbReference type="AlphaFoldDB" id="A0A916Z8J9"/>
<reference evidence="3" key="1">
    <citation type="journal article" date="2014" name="Int. J. Syst. Evol. Microbiol.">
        <title>Complete genome sequence of Corynebacterium casei LMG S-19264T (=DSM 44701T), isolated from a smear-ripened cheese.</title>
        <authorList>
            <consortium name="US DOE Joint Genome Institute (JGI-PGF)"/>
            <person name="Walter F."/>
            <person name="Albersmeier A."/>
            <person name="Kalinowski J."/>
            <person name="Ruckert C."/>
        </authorList>
    </citation>
    <scope>NUCLEOTIDE SEQUENCE</scope>
    <source>
        <strain evidence="3">CGMCC 1.15958</strain>
    </source>
</reference>
<dbReference type="EMBL" id="BMKK01000016">
    <property type="protein sequence ID" value="GGD80274.1"/>
    <property type="molecule type" value="Genomic_DNA"/>
</dbReference>
<feature type="chain" id="PRO_5036779663" description="Seryl-tRNA synthetase" evidence="2">
    <location>
        <begin position="25"/>
        <end position="103"/>
    </location>
</feature>
<proteinExistence type="predicted"/>
<evidence type="ECO:0000313" key="3">
    <source>
        <dbReference type="EMBL" id="GGD80274.1"/>
    </source>
</evidence>
<keyword evidence="1" id="KW-1133">Transmembrane helix</keyword>
<keyword evidence="2" id="KW-0732">Signal</keyword>
<organism evidence="3 4">
    <name type="scientific">Emticicia aquatilis</name>
    <dbReference type="NCBI Taxonomy" id="1537369"/>
    <lineage>
        <taxon>Bacteria</taxon>
        <taxon>Pseudomonadati</taxon>
        <taxon>Bacteroidota</taxon>
        <taxon>Cytophagia</taxon>
        <taxon>Cytophagales</taxon>
        <taxon>Leadbetterellaceae</taxon>
        <taxon>Emticicia</taxon>
    </lineage>
</organism>
<keyword evidence="1" id="KW-0472">Membrane</keyword>
<keyword evidence="4" id="KW-1185">Reference proteome</keyword>
<protein>
    <recommendedName>
        <fullName evidence="5">Seryl-tRNA synthetase</fullName>
    </recommendedName>
</protein>
<evidence type="ECO:0000256" key="2">
    <source>
        <dbReference type="SAM" id="SignalP"/>
    </source>
</evidence>
<name>A0A916Z8J9_9BACT</name>
<sequence length="103" mass="11638">MYKHLIYTLTFSFMLSFIPAQLSAENALAKDKTPKTELAESKILLSRLEEIKAMDKSKLSFQEKRQLRKEVRTLKTNLASINGGVYLSVGAIIIIVLLLILLL</sequence>
<feature type="transmembrane region" description="Helical" evidence="1">
    <location>
        <begin position="83"/>
        <end position="102"/>
    </location>
</feature>